<proteinExistence type="predicted"/>
<reference evidence="1" key="1">
    <citation type="submission" date="2021-03" db="EMBL/GenBank/DDBJ databases">
        <title>Taxonomic study of Clostridium polyendosporum from meadow-gley soil under rice.</title>
        <authorList>
            <person name="Kobayashi H."/>
            <person name="Tanizawa Y."/>
            <person name="Yagura M."/>
        </authorList>
    </citation>
    <scope>NUCLEOTIDE SEQUENCE</scope>
    <source>
        <strain evidence="1">JCM 30710</strain>
    </source>
</reference>
<gene>
    <name evidence="1" type="ORF">CPJCM30710_25400</name>
</gene>
<organism evidence="1 2">
    <name type="scientific">Clostridium polyendosporum</name>
    <dbReference type="NCBI Taxonomy" id="69208"/>
    <lineage>
        <taxon>Bacteria</taxon>
        <taxon>Bacillati</taxon>
        <taxon>Bacillota</taxon>
        <taxon>Clostridia</taxon>
        <taxon>Eubacteriales</taxon>
        <taxon>Clostridiaceae</taxon>
        <taxon>Clostridium</taxon>
    </lineage>
</organism>
<dbReference type="AlphaFoldDB" id="A0A919S102"/>
<dbReference type="RefSeq" id="WP_212904558.1">
    <property type="nucleotide sequence ID" value="NZ_BOPZ01000023.1"/>
</dbReference>
<dbReference type="Proteomes" id="UP000679179">
    <property type="component" value="Unassembled WGS sequence"/>
</dbReference>
<comment type="caution">
    <text evidence="1">The sequence shown here is derived from an EMBL/GenBank/DDBJ whole genome shotgun (WGS) entry which is preliminary data.</text>
</comment>
<evidence type="ECO:0000313" key="1">
    <source>
        <dbReference type="EMBL" id="GIM29874.1"/>
    </source>
</evidence>
<name>A0A919S102_9CLOT</name>
<sequence>MTNKEKAEKTYKDLQHRKEIREKKKESEFYESLWYRVQVCSRGRCKHKEKKYR</sequence>
<evidence type="ECO:0000313" key="2">
    <source>
        <dbReference type="Proteomes" id="UP000679179"/>
    </source>
</evidence>
<keyword evidence="2" id="KW-1185">Reference proteome</keyword>
<accession>A0A919S102</accession>
<dbReference type="EMBL" id="BOPZ01000023">
    <property type="protein sequence ID" value="GIM29874.1"/>
    <property type="molecule type" value="Genomic_DNA"/>
</dbReference>
<protein>
    <submittedName>
        <fullName evidence="1">Uncharacterized protein</fullName>
    </submittedName>
</protein>